<protein>
    <submittedName>
        <fullName evidence="1">Uncharacterized protein</fullName>
    </submittedName>
</protein>
<dbReference type="EMBL" id="BK014703">
    <property type="protein sequence ID" value="DAD68485.1"/>
    <property type="molecule type" value="Genomic_DNA"/>
</dbReference>
<evidence type="ECO:0000313" key="1">
    <source>
        <dbReference type="EMBL" id="DAD68485.1"/>
    </source>
</evidence>
<accession>A0A8S5LEM7</accession>
<organism evidence="1">
    <name type="scientific">Siphoviridae sp. cttkn18</name>
    <dbReference type="NCBI Taxonomy" id="2823607"/>
    <lineage>
        <taxon>Viruses</taxon>
        <taxon>Duplodnaviria</taxon>
        <taxon>Heunggongvirae</taxon>
        <taxon>Uroviricota</taxon>
        <taxon>Caudoviricetes</taxon>
    </lineage>
</organism>
<sequence>MTPHILIYDKNGNIILNLKERLTRIEGRQYVSGVPNVKHTIRVEGLQSGQKVWAAAMGQYLVAEVKDDVITWYFSVTRETNLSNGRINGFQYEGWVVYGVY</sequence>
<name>A0A8S5LEM7_9CAUD</name>
<proteinExistence type="predicted"/>
<reference evidence="1" key="1">
    <citation type="journal article" date="2021" name="Proc. Natl. Acad. Sci. U.S.A.">
        <title>A Catalog of Tens of Thousands of Viruses from Human Metagenomes Reveals Hidden Associations with Chronic Diseases.</title>
        <authorList>
            <person name="Tisza M.J."/>
            <person name="Buck C.B."/>
        </authorList>
    </citation>
    <scope>NUCLEOTIDE SEQUENCE</scope>
    <source>
        <strain evidence="1">Cttkn18</strain>
    </source>
</reference>